<gene>
    <name evidence="1" type="ORF">COC42_05800</name>
</gene>
<comment type="caution">
    <text evidence="1">The sequence shown here is derived from an EMBL/GenBank/DDBJ whole genome shotgun (WGS) entry which is preliminary data.</text>
</comment>
<name>A0A2A4B7V0_9SPHN</name>
<organism evidence="1 2">
    <name type="scientific">Sphingomonas spermidinifaciens</name>
    <dbReference type="NCBI Taxonomy" id="1141889"/>
    <lineage>
        <taxon>Bacteria</taxon>
        <taxon>Pseudomonadati</taxon>
        <taxon>Pseudomonadota</taxon>
        <taxon>Alphaproteobacteria</taxon>
        <taxon>Sphingomonadales</taxon>
        <taxon>Sphingomonadaceae</taxon>
        <taxon>Sphingomonas</taxon>
    </lineage>
</organism>
<sequence>MAEASWGDAASPEIDWRMSAALENVPRGLDELVEVTSLKKAVRAWLDLDPCHQEDAILIPQRPLIVDGVSMIEVRGDNIGSLALELPDAKQVDPASRPEPDDAG</sequence>
<keyword evidence="2" id="KW-1185">Reference proteome</keyword>
<accession>A0A2A4B7V0</accession>
<dbReference type="Proteomes" id="UP000218366">
    <property type="component" value="Unassembled WGS sequence"/>
</dbReference>
<dbReference type="AlphaFoldDB" id="A0A2A4B7V0"/>
<dbReference type="EMBL" id="NWMW01000001">
    <property type="protein sequence ID" value="PCD03849.1"/>
    <property type="molecule type" value="Genomic_DNA"/>
</dbReference>
<evidence type="ECO:0000313" key="2">
    <source>
        <dbReference type="Proteomes" id="UP000218366"/>
    </source>
</evidence>
<dbReference type="OrthoDB" id="7509779at2"/>
<protein>
    <submittedName>
        <fullName evidence="1">Uncharacterized protein</fullName>
    </submittedName>
</protein>
<proteinExistence type="predicted"/>
<evidence type="ECO:0000313" key="1">
    <source>
        <dbReference type="EMBL" id="PCD03849.1"/>
    </source>
</evidence>
<reference evidence="1 2" key="1">
    <citation type="submission" date="2017-09" db="EMBL/GenBank/DDBJ databases">
        <title>Sphingomonas spermidinifaciens 9NM-10, whole genome shotgun sequence.</title>
        <authorList>
            <person name="Feng G."/>
            <person name="Zhu H."/>
        </authorList>
    </citation>
    <scope>NUCLEOTIDE SEQUENCE [LARGE SCALE GENOMIC DNA]</scope>
    <source>
        <strain evidence="1 2">9NM-10</strain>
    </source>
</reference>
<dbReference type="RefSeq" id="WP_096342244.1">
    <property type="nucleotide sequence ID" value="NZ_NWMW01000001.1"/>
</dbReference>